<dbReference type="GO" id="GO:0090729">
    <property type="term" value="F:toxin activity"/>
    <property type="evidence" value="ECO:0007669"/>
    <property type="project" value="UniProtKB-KW"/>
</dbReference>
<comment type="caution">
    <text evidence="7">The sequence shown here is derived from an EMBL/GenBank/DDBJ whole genome shotgun (WGS) entry which is preliminary data.</text>
</comment>
<keyword evidence="2 5" id="KW-0540">Nuclease</keyword>
<evidence type="ECO:0000256" key="1">
    <source>
        <dbReference type="ARBA" id="ARBA00022649"/>
    </source>
</evidence>
<dbReference type="InterPro" id="IPR002716">
    <property type="entry name" value="PIN_dom"/>
</dbReference>
<evidence type="ECO:0000256" key="5">
    <source>
        <dbReference type="HAMAP-Rule" id="MF_00265"/>
    </source>
</evidence>
<dbReference type="Gene3D" id="3.40.50.1010">
    <property type="entry name" value="5'-nuclease"/>
    <property type="match status" value="1"/>
</dbReference>
<dbReference type="Pfam" id="PF01850">
    <property type="entry name" value="PIN"/>
    <property type="match status" value="1"/>
</dbReference>
<evidence type="ECO:0000313" key="7">
    <source>
        <dbReference type="EMBL" id="RNF34009.1"/>
    </source>
</evidence>
<dbReference type="GO" id="GO:0016787">
    <property type="term" value="F:hydrolase activity"/>
    <property type="evidence" value="ECO:0007669"/>
    <property type="project" value="UniProtKB-KW"/>
</dbReference>
<comment type="function">
    <text evidence="5">Toxic component of a toxin-antitoxin (TA) system. An RNase.</text>
</comment>
<keyword evidence="5" id="KW-0460">Magnesium</keyword>
<dbReference type="AlphaFoldDB" id="A0A422QVL9"/>
<dbReference type="OrthoDB" id="329172at2"/>
<dbReference type="InterPro" id="IPR022907">
    <property type="entry name" value="VapC_family"/>
</dbReference>
<proteinExistence type="inferred from homology"/>
<dbReference type="EC" id="3.1.-.-" evidence="5"/>
<evidence type="ECO:0000259" key="6">
    <source>
        <dbReference type="Pfam" id="PF01850"/>
    </source>
</evidence>
<evidence type="ECO:0000256" key="3">
    <source>
        <dbReference type="ARBA" id="ARBA00022723"/>
    </source>
</evidence>
<evidence type="ECO:0000313" key="8">
    <source>
        <dbReference type="Proteomes" id="UP000238137"/>
    </source>
</evidence>
<keyword evidence="5" id="KW-0800">Toxin</keyword>
<dbReference type="InterPro" id="IPR029060">
    <property type="entry name" value="PIN-like_dom_sf"/>
</dbReference>
<name>A0A422QVL9_9RHOB</name>
<keyword evidence="1 5" id="KW-1277">Toxin-antitoxin system</keyword>
<feature type="binding site" evidence="5">
    <location>
        <position position="6"/>
    </location>
    <ligand>
        <name>Mg(2+)</name>
        <dbReference type="ChEBI" id="CHEBI:18420"/>
    </ligand>
</feature>
<dbReference type="SUPFAM" id="SSF88723">
    <property type="entry name" value="PIN domain-like"/>
    <property type="match status" value="1"/>
</dbReference>
<accession>A0A422QVL9</accession>
<keyword evidence="3 5" id="KW-0479">Metal-binding</keyword>
<evidence type="ECO:0000256" key="4">
    <source>
        <dbReference type="ARBA" id="ARBA00022801"/>
    </source>
</evidence>
<dbReference type="HAMAP" id="MF_00265">
    <property type="entry name" value="VapC_Nob1"/>
    <property type="match status" value="1"/>
</dbReference>
<comment type="similarity">
    <text evidence="5">Belongs to the PINc/VapC protein family.</text>
</comment>
<protein>
    <recommendedName>
        <fullName evidence="5">Ribonuclease VapC</fullName>
        <shortName evidence="5">RNase VapC</shortName>
        <ecNumber evidence="5">3.1.-.-</ecNumber>
    </recommendedName>
    <alternativeName>
        <fullName evidence="5">Toxin VapC</fullName>
    </alternativeName>
</protein>
<feature type="domain" description="PIN" evidence="6">
    <location>
        <begin position="3"/>
        <end position="114"/>
    </location>
</feature>
<gene>
    <name evidence="5" type="primary">vapC</name>
    <name evidence="7" type="ORF">A7A09_013985</name>
</gene>
<sequence length="126" mass="14348">MNILVDTSVWVQHFRQRDDHLVQLLETDRVLIHPLIVAELACGTPPEPRERTLSNLRNLRACNQVTLDETVTFIERERLFGRGCGLVDLVLLASTLITEGTRLWTQDKRLANLANLFKIGYPAEPS</sequence>
<reference evidence="7" key="1">
    <citation type="submission" date="2018-05" db="EMBL/GenBank/DDBJ databases">
        <title>Reclassification of Methylarcula marina and Methylarcula terricola as Paracoccus methylarcula sp.nov., comb.nov. and Paracoccus terricola comb.nov.</title>
        <authorList>
            <person name="Shmareva M.N."/>
            <person name="Doronina N.V."/>
            <person name="Vasilenko O.V."/>
            <person name="Tarlachkov S.V."/>
            <person name="Trotsenko Y.A."/>
        </authorList>
    </citation>
    <scope>NUCLEOTIDE SEQUENCE [LARGE SCALE GENOMIC DNA]</scope>
    <source>
        <strain evidence="7">VKM B-2159</strain>
    </source>
</reference>
<dbReference type="EMBL" id="PXNQ02000008">
    <property type="protein sequence ID" value="RNF34009.1"/>
    <property type="molecule type" value="Genomic_DNA"/>
</dbReference>
<keyword evidence="4 5" id="KW-0378">Hydrolase</keyword>
<evidence type="ECO:0000256" key="2">
    <source>
        <dbReference type="ARBA" id="ARBA00022722"/>
    </source>
</evidence>
<organism evidence="7 8">
    <name type="scientific">Paracoccus methylarcula</name>
    <dbReference type="NCBI Taxonomy" id="72022"/>
    <lineage>
        <taxon>Bacteria</taxon>
        <taxon>Pseudomonadati</taxon>
        <taxon>Pseudomonadota</taxon>
        <taxon>Alphaproteobacteria</taxon>
        <taxon>Rhodobacterales</taxon>
        <taxon>Paracoccaceae</taxon>
        <taxon>Paracoccus</taxon>
    </lineage>
</organism>
<comment type="cofactor">
    <cofactor evidence="5">
        <name>Mg(2+)</name>
        <dbReference type="ChEBI" id="CHEBI:18420"/>
    </cofactor>
</comment>
<dbReference type="Proteomes" id="UP000238137">
    <property type="component" value="Unassembled WGS sequence"/>
</dbReference>
<feature type="binding site" evidence="5">
    <location>
        <position position="88"/>
    </location>
    <ligand>
        <name>Mg(2+)</name>
        <dbReference type="ChEBI" id="CHEBI:18420"/>
    </ligand>
</feature>
<dbReference type="GO" id="GO:0000287">
    <property type="term" value="F:magnesium ion binding"/>
    <property type="evidence" value="ECO:0007669"/>
    <property type="project" value="UniProtKB-UniRule"/>
</dbReference>
<dbReference type="RefSeq" id="WP_106691977.1">
    <property type="nucleotide sequence ID" value="NZ_PXNQ02000008.1"/>
</dbReference>
<keyword evidence="8" id="KW-1185">Reference proteome</keyword>
<dbReference type="GO" id="GO:0004540">
    <property type="term" value="F:RNA nuclease activity"/>
    <property type="evidence" value="ECO:0007669"/>
    <property type="project" value="InterPro"/>
</dbReference>